<dbReference type="SUPFAM" id="SSF48403">
    <property type="entry name" value="Ankyrin repeat"/>
    <property type="match status" value="1"/>
</dbReference>
<feature type="repeat" description="ANK" evidence="3">
    <location>
        <begin position="31"/>
        <end position="63"/>
    </location>
</feature>
<dbReference type="AlphaFoldDB" id="A0A1H0KD92"/>
<accession>A0A1H0KD92</accession>
<evidence type="ECO:0000313" key="5">
    <source>
        <dbReference type="Proteomes" id="UP000198741"/>
    </source>
</evidence>
<proteinExistence type="predicted"/>
<dbReference type="InterPro" id="IPR036770">
    <property type="entry name" value="Ankyrin_rpt-contain_sf"/>
</dbReference>
<reference evidence="4 5" key="1">
    <citation type="submission" date="2016-10" db="EMBL/GenBank/DDBJ databases">
        <authorList>
            <person name="de Groot N.N."/>
        </authorList>
    </citation>
    <scope>NUCLEOTIDE SEQUENCE [LARGE SCALE GENOMIC DNA]</scope>
    <source>
        <strain evidence="5">P4-7,KCTC 19426,CECT 7604</strain>
    </source>
</reference>
<dbReference type="Pfam" id="PF12796">
    <property type="entry name" value="Ank_2"/>
    <property type="match status" value="1"/>
</dbReference>
<keyword evidence="2 3" id="KW-0040">ANK repeat</keyword>
<dbReference type="Proteomes" id="UP000198741">
    <property type="component" value="Chromosome I"/>
</dbReference>
<evidence type="ECO:0000256" key="2">
    <source>
        <dbReference type="ARBA" id="ARBA00023043"/>
    </source>
</evidence>
<dbReference type="STRING" id="1090615.SAMN04515671_1263"/>
<sequence length="88" mass="9514">MAGSQDGIKLLLANGFDVNAKGRQELPVEQERETALHVAAGEGDVDLVRVLLAAGADPSALDRRFQVTPLQWAQHFGHQDVVNLLTAR</sequence>
<evidence type="ECO:0000256" key="1">
    <source>
        <dbReference type="ARBA" id="ARBA00022737"/>
    </source>
</evidence>
<dbReference type="PROSITE" id="PS50297">
    <property type="entry name" value="ANK_REP_REGION"/>
    <property type="match status" value="1"/>
</dbReference>
<dbReference type="PANTHER" id="PTHR24171">
    <property type="entry name" value="ANKYRIN REPEAT DOMAIN-CONTAINING PROTEIN 39-RELATED"/>
    <property type="match status" value="1"/>
</dbReference>
<dbReference type="InterPro" id="IPR002110">
    <property type="entry name" value="Ankyrin_rpt"/>
</dbReference>
<dbReference type="EMBL" id="LT629710">
    <property type="protein sequence ID" value="SDO53905.1"/>
    <property type="molecule type" value="Genomic_DNA"/>
</dbReference>
<evidence type="ECO:0000256" key="3">
    <source>
        <dbReference type="PROSITE-ProRule" id="PRU00023"/>
    </source>
</evidence>
<name>A0A1H0KD92_9ACTN</name>
<dbReference type="PROSITE" id="PS50088">
    <property type="entry name" value="ANK_REPEAT"/>
    <property type="match status" value="1"/>
</dbReference>
<dbReference type="SMART" id="SM00248">
    <property type="entry name" value="ANK"/>
    <property type="match status" value="1"/>
</dbReference>
<gene>
    <name evidence="4" type="ORF">SAMN04515671_1263</name>
</gene>
<dbReference type="Gene3D" id="1.25.40.20">
    <property type="entry name" value="Ankyrin repeat-containing domain"/>
    <property type="match status" value="1"/>
</dbReference>
<organism evidence="4 5">
    <name type="scientific">Nakamurella panacisegetis</name>
    <dbReference type="NCBI Taxonomy" id="1090615"/>
    <lineage>
        <taxon>Bacteria</taxon>
        <taxon>Bacillati</taxon>
        <taxon>Actinomycetota</taxon>
        <taxon>Actinomycetes</taxon>
        <taxon>Nakamurellales</taxon>
        <taxon>Nakamurellaceae</taxon>
        <taxon>Nakamurella</taxon>
    </lineage>
</organism>
<protein>
    <submittedName>
        <fullName evidence="4">Ankyrin repeat-containing protein</fullName>
    </submittedName>
</protein>
<keyword evidence="1" id="KW-0677">Repeat</keyword>
<evidence type="ECO:0000313" key="4">
    <source>
        <dbReference type="EMBL" id="SDO53905.1"/>
    </source>
</evidence>
<keyword evidence="5" id="KW-1185">Reference proteome</keyword>